<keyword evidence="3" id="KW-1185">Reference proteome</keyword>
<accession>A0ABS9L8T8</accession>
<name>A0ABS9L8T8_9MICC</name>
<comment type="caution">
    <text evidence="2">The sequence shown here is derived from an EMBL/GenBank/DDBJ whole genome shotgun (WGS) entry which is preliminary data.</text>
</comment>
<feature type="domain" description="VOC" evidence="1">
    <location>
        <begin position="11"/>
        <end position="127"/>
    </location>
</feature>
<dbReference type="PROSITE" id="PS51819">
    <property type="entry name" value="VOC"/>
    <property type="match status" value="2"/>
</dbReference>
<proteinExistence type="predicted"/>
<reference evidence="2" key="1">
    <citation type="submission" date="2022-01" db="EMBL/GenBank/DDBJ databases">
        <authorList>
            <person name="Jo J.-H."/>
            <person name="Im W.-T."/>
        </authorList>
    </citation>
    <scope>NUCLEOTIDE SEQUENCE</scope>
    <source>
        <strain evidence="2">I2-34</strain>
    </source>
</reference>
<dbReference type="Proteomes" id="UP001165368">
    <property type="component" value="Unassembled WGS sequence"/>
</dbReference>
<dbReference type="InterPro" id="IPR029068">
    <property type="entry name" value="Glyas_Bleomycin-R_OHBP_Dase"/>
</dbReference>
<dbReference type="PANTHER" id="PTHR33993">
    <property type="entry name" value="GLYOXALASE-RELATED"/>
    <property type="match status" value="1"/>
</dbReference>
<feature type="domain" description="VOC" evidence="1">
    <location>
        <begin position="141"/>
        <end position="257"/>
    </location>
</feature>
<sequence>MPVPADFTSGAPCWIDLVSSDPDKATEFYGTLFGWQSETMGEEDGTVREYRLFSKDGLPIAGLVRNDQGQFPDAWAIYLATEDIAATARKVAEAGGRVLREPTQVGNQGSLAVFADPGGAVVCGWQPEAHQGFGLSAEPGAPCWFELLAADYEAAVSFYTKAFGWRPETMSDTDELRYTLNRPSRDSTAGILDARDTLPAGASSHWLLYLGTPDTDTAVRRVQELGGTVLRAAWDSPYGRMAQVADPTGAAFMLMHARSGNSSP</sequence>
<dbReference type="EMBL" id="JAKLTQ010000009">
    <property type="protein sequence ID" value="MCG2622912.1"/>
    <property type="molecule type" value="Genomic_DNA"/>
</dbReference>
<dbReference type="SUPFAM" id="SSF54593">
    <property type="entry name" value="Glyoxalase/Bleomycin resistance protein/Dihydroxybiphenyl dioxygenase"/>
    <property type="match status" value="2"/>
</dbReference>
<dbReference type="Gene3D" id="3.10.180.10">
    <property type="entry name" value="2,3-Dihydroxybiphenyl 1,2-Dioxygenase, domain 1"/>
    <property type="match status" value="2"/>
</dbReference>
<evidence type="ECO:0000313" key="3">
    <source>
        <dbReference type="Proteomes" id="UP001165368"/>
    </source>
</evidence>
<protein>
    <submittedName>
        <fullName evidence="2">VOC family protein</fullName>
    </submittedName>
</protein>
<dbReference type="InterPro" id="IPR004360">
    <property type="entry name" value="Glyas_Fos-R_dOase_dom"/>
</dbReference>
<dbReference type="InterPro" id="IPR052164">
    <property type="entry name" value="Anthracycline_SecMetBiosynth"/>
</dbReference>
<dbReference type="RefSeq" id="WP_237821690.1">
    <property type="nucleotide sequence ID" value="NZ_JAKLTQ010000009.1"/>
</dbReference>
<dbReference type="InterPro" id="IPR037523">
    <property type="entry name" value="VOC_core"/>
</dbReference>
<gene>
    <name evidence="2" type="ORF">LVY72_13495</name>
</gene>
<dbReference type="CDD" id="cd07247">
    <property type="entry name" value="SgaA_N_like"/>
    <property type="match status" value="2"/>
</dbReference>
<dbReference type="Pfam" id="PF00903">
    <property type="entry name" value="Glyoxalase"/>
    <property type="match status" value="2"/>
</dbReference>
<dbReference type="PANTHER" id="PTHR33993:SF10">
    <property type="entry name" value="CONSERVED PROTEIN"/>
    <property type="match status" value="1"/>
</dbReference>
<organism evidence="2 3">
    <name type="scientific">Arthrobacter hankyongi</name>
    <dbReference type="NCBI Taxonomy" id="2904801"/>
    <lineage>
        <taxon>Bacteria</taxon>
        <taxon>Bacillati</taxon>
        <taxon>Actinomycetota</taxon>
        <taxon>Actinomycetes</taxon>
        <taxon>Micrococcales</taxon>
        <taxon>Micrococcaceae</taxon>
        <taxon>Arthrobacter</taxon>
    </lineage>
</organism>
<evidence type="ECO:0000259" key="1">
    <source>
        <dbReference type="PROSITE" id="PS51819"/>
    </source>
</evidence>
<evidence type="ECO:0000313" key="2">
    <source>
        <dbReference type="EMBL" id="MCG2622912.1"/>
    </source>
</evidence>